<gene>
    <name evidence="8" type="ORF">GA0116948_102302</name>
</gene>
<keyword evidence="1 5" id="KW-0597">Phosphoprotein</keyword>
<evidence type="ECO:0000256" key="3">
    <source>
        <dbReference type="ARBA" id="ARBA00023125"/>
    </source>
</evidence>
<keyword evidence="4" id="KW-0804">Transcription</keyword>
<dbReference type="Proteomes" id="UP000242818">
    <property type="component" value="Unassembled WGS sequence"/>
</dbReference>
<dbReference type="InterPro" id="IPR011006">
    <property type="entry name" value="CheY-like_superfamily"/>
</dbReference>
<dbReference type="Pfam" id="PF12833">
    <property type="entry name" value="HTH_18"/>
    <property type="match status" value="1"/>
</dbReference>
<evidence type="ECO:0000256" key="2">
    <source>
        <dbReference type="ARBA" id="ARBA00023015"/>
    </source>
</evidence>
<dbReference type="PROSITE" id="PS50110">
    <property type="entry name" value="RESPONSE_REGULATORY"/>
    <property type="match status" value="1"/>
</dbReference>
<dbReference type="STRING" id="1335309.GA0116948_102302"/>
<evidence type="ECO:0000256" key="5">
    <source>
        <dbReference type="PROSITE-ProRule" id="PRU00169"/>
    </source>
</evidence>
<evidence type="ECO:0000256" key="1">
    <source>
        <dbReference type="ARBA" id="ARBA00022553"/>
    </source>
</evidence>
<feature type="domain" description="HTH araC/xylS-type" evidence="6">
    <location>
        <begin position="156"/>
        <end position="255"/>
    </location>
</feature>
<name>A0A1C4AVC5_9BACT</name>
<dbReference type="OrthoDB" id="9809670at2"/>
<feature type="modified residue" description="4-aspartylphosphate" evidence="5">
    <location>
        <position position="57"/>
    </location>
</feature>
<dbReference type="CDD" id="cd17574">
    <property type="entry name" value="REC_OmpR"/>
    <property type="match status" value="1"/>
</dbReference>
<dbReference type="Pfam" id="PF00072">
    <property type="entry name" value="Response_reg"/>
    <property type="match status" value="1"/>
</dbReference>
<dbReference type="GO" id="GO:0003700">
    <property type="term" value="F:DNA-binding transcription factor activity"/>
    <property type="evidence" value="ECO:0007669"/>
    <property type="project" value="InterPro"/>
</dbReference>
<proteinExistence type="predicted"/>
<reference evidence="8 9" key="1">
    <citation type="submission" date="2016-08" db="EMBL/GenBank/DDBJ databases">
        <authorList>
            <person name="Seilhamer J.J."/>
        </authorList>
    </citation>
    <scope>NUCLEOTIDE SEQUENCE [LARGE SCALE GENOMIC DNA]</scope>
    <source>
        <strain evidence="8 9">A37T2</strain>
    </source>
</reference>
<dbReference type="EMBL" id="FMAR01000002">
    <property type="protein sequence ID" value="SCB98559.1"/>
    <property type="molecule type" value="Genomic_DNA"/>
</dbReference>
<feature type="domain" description="Response regulatory" evidence="7">
    <location>
        <begin position="9"/>
        <end position="124"/>
    </location>
</feature>
<evidence type="ECO:0000259" key="7">
    <source>
        <dbReference type="PROSITE" id="PS50110"/>
    </source>
</evidence>
<dbReference type="SMART" id="SM00342">
    <property type="entry name" value="HTH_ARAC"/>
    <property type="match status" value="1"/>
</dbReference>
<dbReference type="Gene3D" id="3.40.50.2300">
    <property type="match status" value="1"/>
</dbReference>
<dbReference type="Gene3D" id="1.10.10.60">
    <property type="entry name" value="Homeodomain-like"/>
    <property type="match status" value="1"/>
</dbReference>
<evidence type="ECO:0000313" key="9">
    <source>
        <dbReference type="Proteomes" id="UP000242818"/>
    </source>
</evidence>
<evidence type="ECO:0000313" key="8">
    <source>
        <dbReference type="EMBL" id="SCB98559.1"/>
    </source>
</evidence>
<dbReference type="InterPro" id="IPR020449">
    <property type="entry name" value="Tscrpt_reg_AraC-type_HTH"/>
</dbReference>
<keyword evidence="3" id="KW-0238">DNA-binding</keyword>
<dbReference type="PROSITE" id="PS01124">
    <property type="entry name" value="HTH_ARAC_FAMILY_2"/>
    <property type="match status" value="1"/>
</dbReference>
<dbReference type="AlphaFoldDB" id="A0A1C4AVC5"/>
<dbReference type="RefSeq" id="WP_089709425.1">
    <property type="nucleotide sequence ID" value="NZ_FMAR01000002.1"/>
</dbReference>
<dbReference type="SUPFAM" id="SSF52172">
    <property type="entry name" value="CheY-like"/>
    <property type="match status" value="1"/>
</dbReference>
<keyword evidence="2" id="KW-0805">Transcription regulation</keyword>
<dbReference type="PROSITE" id="PS00041">
    <property type="entry name" value="HTH_ARAC_FAMILY_1"/>
    <property type="match status" value="1"/>
</dbReference>
<protein>
    <submittedName>
        <fullName evidence="8">Helix-turn-helix domain-containing protein</fullName>
    </submittedName>
</protein>
<sequence>MMKNNDKPVILLVEDNKEIQEFIAANLEDCYGILTAMQGAAALEVLAQETVHLIVSDVMMPVMDGFELCRRVKSDVELSHLPFVLLTAKDTLQSKIEGLELGADVYIEKPFSPKYLRMQIASLLENRNKVKAHYANSPIALLKSMAHNRSDEKFLEMLDGLIVQHMQDPQLDVEHLARFLNMSRRTLYRKISAITDLSPNELINLSKLKKAAELVINDQYSLQEIAEITGYNSAKIFSRNFEKQFGISPAEYARTRTKKSE</sequence>
<evidence type="ECO:0000256" key="4">
    <source>
        <dbReference type="ARBA" id="ARBA00023163"/>
    </source>
</evidence>
<dbReference type="SUPFAM" id="SSF46689">
    <property type="entry name" value="Homeodomain-like"/>
    <property type="match status" value="1"/>
</dbReference>
<dbReference type="SMART" id="SM00448">
    <property type="entry name" value="REC"/>
    <property type="match status" value="1"/>
</dbReference>
<accession>A0A1C4AVC5</accession>
<dbReference type="InterPro" id="IPR018062">
    <property type="entry name" value="HTH_AraC-typ_CS"/>
</dbReference>
<dbReference type="PANTHER" id="PTHR43547:SF2">
    <property type="entry name" value="HYBRID SIGNAL TRANSDUCTION HISTIDINE KINASE C"/>
    <property type="match status" value="1"/>
</dbReference>
<dbReference type="GO" id="GO:0043565">
    <property type="term" value="F:sequence-specific DNA binding"/>
    <property type="evidence" value="ECO:0007669"/>
    <property type="project" value="InterPro"/>
</dbReference>
<dbReference type="InterPro" id="IPR009057">
    <property type="entry name" value="Homeodomain-like_sf"/>
</dbReference>
<dbReference type="PRINTS" id="PR00032">
    <property type="entry name" value="HTHARAC"/>
</dbReference>
<dbReference type="InterPro" id="IPR018060">
    <property type="entry name" value="HTH_AraC"/>
</dbReference>
<keyword evidence="9" id="KW-1185">Reference proteome</keyword>
<dbReference type="InterPro" id="IPR001789">
    <property type="entry name" value="Sig_transdc_resp-reg_receiver"/>
</dbReference>
<dbReference type="PANTHER" id="PTHR43547">
    <property type="entry name" value="TWO-COMPONENT HISTIDINE KINASE"/>
    <property type="match status" value="1"/>
</dbReference>
<dbReference type="GO" id="GO:0000155">
    <property type="term" value="F:phosphorelay sensor kinase activity"/>
    <property type="evidence" value="ECO:0007669"/>
    <property type="project" value="TreeGrafter"/>
</dbReference>
<evidence type="ECO:0000259" key="6">
    <source>
        <dbReference type="PROSITE" id="PS01124"/>
    </source>
</evidence>
<organism evidence="8 9">
    <name type="scientific">Chitinophaga costaii</name>
    <dbReference type="NCBI Taxonomy" id="1335309"/>
    <lineage>
        <taxon>Bacteria</taxon>
        <taxon>Pseudomonadati</taxon>
        <taxon>Bacteroidota</taxon>
        <taxon>Chitinophagia</taxon>
        <taxon>Chitinophagales</taxon>
        <taxon>Chitinophagaceae</taxon>
        <taxon>Chitinophaga</taxon>
    </lineage>
</organism>